<proteinExistence type="predicted"/>
<dbReference type="PANTHER" id="PTHR22710">
    <property type="entry name" value="X-RAY RADIATION RESISTANCE ASSOCIATED PROTEIN 1 XRRA1"/>
    <property type="match status" value="1"/>
</dbReference>
<accession>A0A834A9H2</accession>
<protein>
    <submittedName>
        <fullName evidence="5">X-ray radiation resistance associated 1</fullName>
    </submittedName>
</protein>
<evidence type="ECO:0000256" key="1">
    <source>
        <dbReference type="ARBA" id="ARBA00004496"/>
    </source>
</evidence>
<evidence type="ECO:0000256" key="3">
    <source>
        <dbReference type="ARBA" id="ARBA00022614"/>
    </source>
</evidence>
<dbReference type="EMBL" id="JABVXQ010000006">
    <property type="protein sequence ID" value="KAF6107132.1"/>
    <property type="molecule type" value="Genomic_DNA"/>
</dbReference>
<gene>
    <name evidence="5" type="ORF">HJG60_020430</name>
</gene>
<keyword evidence="4" id="KW-0677">Repeat</keyword>
<reference evidence="5 6" key="1">
    <citation type="journal article" date="2020" name="Nature">
        <title>Six reference-quality genomes reveal evolution of bat adaptations.</title>
        <authorList>
            <person name="Jebb D."/>
            <person name="Huang Z."/>
            <person name="Pippel M."/>
            <person name="Hughes G.M."/>
            <person name="Lavrichenko K."/>
            <person name="Devanna P."/>
            <person name="Winkler S."/>
            <person name="Jermiin L.S."/>
            <person name="Skirmuntt E.C."/>
            <person name="Katzourakis A."/>
            <person name="Burkitt-Gray L."/>
            <person name="Ray D.A."/>
            <person name="Sullivan K.A.M."/>
            <person name="Roscito J.G."/>
            <person name="Kirilenko B.M."/>
            <person name="Davalos L.M."/>
            <person name="Corthals A.P."/>
            <person name="Power M.L."/>
            <person name="Jones G."/>
            <person name="Ransome R.D."/>
            <person name="Dechmann D.K.N."/>
            <person name="Locatelli A.G."/>
            <person name="Puechmaille S.J."/>
            <person name="Fedrigo O."/>
            <person name="Jarvis E.D."/>
            <person name="Hiller M."/>
            <person name="Vernes S.C."/>
            <person name="Myers E.W."/>
            <person name="Teeling E.C."/>
        </authorList>
    </citation>
    <scope>NUCLEOTIDE SEQUENCE [LARGE SCALE GENOMIC DNA]</scope>
    <source>
        <strain evidence="5">Bat1K_MPI-CBG_1</strain>
    </source>
</reference>
<evidence type="ECO:0000256" key="4">
    <source>
        <dbReference type="ARBA" id="ARBA00022737"/>
    </source>
</evidence>
<keyword evidence="3" id="KW-0433">Leucine-rich repeat</keyword>
<dbReference type="GO" id="GO:0005737">
    <property type="term" value="C:cytoplasm"/>
    <property type="evidence" value="ECO:0007669"/>
    <property type="project" value="UniProtKB-SubCell"/>
</dbReference>
<name>A0A834A9H2_9CHIR</name>
<organism evidence="5 6">
    <name type="scientific">Phyllostomus discolor</name>
    <name type="common">pale spear-nosed bat</name>
    <dbReference type="NCBI Taxonomy" id="89673"/>
    <lineage>
        <taxon>Eukaryota</taxon>
        <taxon>Metazoa</taxon>
        <taxon>Chordata</taxon>
        <taxon>Craniata</taxon>
        <taxon>Vertebrata</taxon>
        <taxon>Euteleostomi</taxon>
        <taxon>Mammalia</taxon>
        <taxon>Eutheria</taxon>
        <taxon>Laurasiatheria</taxon>
        <taxon>Chiroptera</taxon>
        <taxon>Yangochiroptera</taxon>
        <taxon>Phyllostomidae</taxon>
        <taxon>Phyllostominae</taxon>
        <taxon>Phyllostomus</taxon>
    </lineage>
</organism>
<dbReference type="PANTHER" id="PTHR22710:SF2">
    <property type="entry name" value="X-RAY RADIATION RESISTANCE-ASSOCIATED PROTEIN 1"/>
    <property type="match status" value="1"/>
</dbReference>
<evidence type="ECO:0000256" key="2">
    <source>
        <dbReference type="ARBA" id="ARBA00022490"/>
    </source>
</evidence>
<comment type="subcellular location">
    <subcellularLocation>
        <location evidence="1">Cytoplasm</location>
    </subcellularLocation>
</comment>
<evidence type="ECO:0000313" key="6">
    <source>
        <dbReference type="Proteomes" id="UP000664940"/>
    </source>
</evidence>
<dbReference type="GO" id="GO:0005634">
    <property type="term" value="C:nucleus"/>
    <property type="evidence" value="ECO:0007669"/>
    <property type="project" value="TreeGrafter"/>
</dbReference>
<evidence type="ECO:0000313" key="5">
    <source>
        <dbReference type="EMBL" id="KAF6107132.1"/>
    </source>
</evidence>
<dbReference type="AlphaFoldDB" id="A0A834A9H2"/>
<dbReference type="Proteomes" id="UP000664940">
    <property type="component" value="Unassembled WGS sequence"/>
</dbReference>
<keyword evidence="2" id="KW-0963">Cytoplasm</keyword>
<sequence length="147" mass="17200">MLKHPVLSCSSKPRRDALQRHYVPKEKRAQRIPIPPPRKTRAQLLDDILIRMRDPRNITEAPLGAVLRRRTERRLVNQQQYLEAKRLLKEFRARYRELVRCSLQKVFRTPAPPAAQPALSEGQPEFGRFLQFMDEFCPEPTTSDSKG</sequence>
<comment type="caution">
    <text evidence="5">The sequence shown here is derived from an EMBL/GenBank/DDBJ whole genome shotgun (WGS) entry which is preliminary data.</text>
</comment>